<reference evidence="1 2" key="1">
    <citation type="journal article" date="2023" name="Hortic Res">
        <title>Pangenome of water caltrop reveals structural variations and asymmetric subgenome divergence after allopolyploidization.</title>
        <authorList>
            <person name="Zhang X."/>
            <person name="Chen Y."/>
            <person name="Wang L."/>
            <person name="Yuan Y."/>
            <person name="Fang M."/>
            <person name="Shi L."/>
            <person name="Lu R."/>
            <person name="Comes H.P."/>
            <person name="Ma Y."/>
            <person name="Chen Y."/>
            <person name="Huang G."/>
            <person name="Zhou Y."/>
            <person name="Zheng Z."/>
            <person name="Qiu Y."/>
        </authorList>
    </citation>
    <scope>NUCLEOTIDE SEQUENCE [LARGE SCALE GENOMIC DNA]</scope>
    <source>
        <strain evidence="1">F231</strain>
    </source>
</reference>
<protein>
    <submittedName>
        <fullName evidence="1">Uncharacterized protein</fullName>
    </submittedName>
</protein>
<evidence type="ECO:0000313" key="1">
    <source>
        <dbReference type="EMBL" id="KAK4769231.1"/>
    </source>
</evidence>
<sequence length="105" mass="11565">MSARRVDRRQPISGDAVSLLCGDYLWCAEGRMVEEFVMEQPIPPYLFAFAVGELGFWDVGGLRGGGRGGAGYDKPRGEAFWALRMGEIRSIGATSELPLWRDGKP</sequence>
<gene>
    <name evidence="1" type="ORF">SAY86_027381</name>
</gene>
<dbReference type="AlphaFoldDB" id="A0AAN7QJ80"/>
<dbReference type="EMBL" id="JAXQNO010000021">
    <property type="protein sequence ID" value="KAK4769231.1"/>
    <property type="molecule type" value="Genomic_DNA"/>
</dbReference>
<organism evidence="1 2">
    <name type="scientific">Trapa natans</name>
    <name type="common">Water chestnut</name>
    <dbReference type="NCBI Taxonomy" id="22666"/>
    <lineage>
        <taxon>Eukaryota</taxon>
        <taxon>Viridiplantae</taxon>
        <taxon>Streptophyta</taxon>
        <taxon>Embryophyta</taxon>
        <taxon>Tracheophyta</taxon>
        <taxon>Spermatophyta</taxon>
        <taxon>Magnoliopsida</taxon>
        <taxon>eudicotyledons</taxon>
        <taxon>Gunneridae</taxon>
        <taxon>Pentapetalae</taxon>
        <taxon>rosids</taxon>
        <taxon>malvids</taxon>
        <taxon>Myrtales</taxon>
        <taxon>Lythraceae</taxon>
        <taxon>Trapa</taxon>
    </lineage>
</organism>
<dbReference type="Proteomes" id="UP001346149">
    <property type="component" value="Unassembled WGS sequence"/>
</dbReference>
<comment type="caution">
    <text evidence="1">The sequence shown here is derived from an EMBL/GenBank/DDBJ whole genome shotgun (WGS) entry which is preliminary data.</text>
</comment>
<name>A0AAN7QJ80_TRANT</name>
<evidence type="ECO:0000313" key="2">
    <source>
        <dbReference type="Proteomes" id="UP001346149"/>
    </source>
</evidence>
<proteinExistence type="predicted"/>
<keyword evidence="2" id="KW-1185">Reference proteome</keyword>
<accession>A0AAN7QJ80</accession>